<organism evidence="1 2">
    <name type="scientific">Acinetobacter brisouii CIP 110357</name>
    <dbReference type="NCBI Taxonomy" id="1341683"/>
    <lineage>
        <taxon>Bacteria</taxon>
        <taxon>Pseudomonadati</taxon>
        <taxon>Pseudomonadota</taxon>
        <taxon>Gammaproteobacteria</taxon>
        <taxon>Moraxellales</taxon>
        <taxon>Moraxellaceae</taxon>
        <taxon>Acinetobacter</taxon>
    </lineage>
</organism>
<evidence type="ECO:0000313" key="1">
    <source>
        <dbReference type="EMBL" id="ESK50921.1"/>
    </source>
</evidence>
<dbReference type="RefSeq" id="WP_004904821.1">
    <property type="nucleotide sequence ID" value="NZ_BBTI01000025.1"/>
</dbReference>
<dbReference type="OrthoDB" id="6712293at2"/>
<name>V2UQP5_9GAMM</name>
<gene>
    <name evidence="1" type="ORF">P255_01420</name>
</gene>
<accession>V2UQP5</accession>
<protein>
    <submittedName>
        <fullName evidence="1">Uncharacterized protein</fullName>
    </submittedName>
</protein>
<dbReference type="EMBL" id="AYEU01000006">
    <property type="protein sequence ID" value="ESK50921.1"/>
    <property type="molecule type" value="Genomic_DNA"/>
</dbReference>
<dbReference type="PATRIC" id="fig|1341683.3.peg.1408"/>
<keyword evidence="2" id="KW-1185">Reference proteome</keyword>
<reference evidence="1 2" key="1">
    <citation type="submission" date="2013-10" db="EMBL/GenBank/DDBJ databases">
        <title>The Genome Sequence of Acinetobacter brisouii CIP 110357.</title>
        <authorList>
            <consortium name="The Broad Institute Genomics Platform"/>
            <consortium name="The Broad Institute Genome Sequencing Center for Infectious Disease"/>
            <person name="Cerqueira G."/>
            <person name="Feldgarden M."/>
            <person name="Courvalin P."/>
            <person name="Grillot-Courvalin C."/>
            <person name="Clermont D."/>
            <person name="Rocha E."/>
            <person name="Yoon E.-J."/>
            <person name="Nemec A."/>
            <person name="Young S.K."/>
            <person name="Zeng Q."/>
            <person name="Gargeya S."/>
            <person name="Fitzgerald M."/>
            <person name="Abouelleil A."/>
            <person name="Alvarado L."/>
            <person name="Berlin A.M."/>
            <person name="Chapman S.B."/>
            <person name="Gainer-Dewar J."/>
            <person name="Goldberg J."/>
            <person name="Gnerre S."/>
            <person name="Griggs A."/>
            <person name="Gujja S."/>
            <person name="Hansen M."/>
            <person name="Howarth C."/>
            <person name="Imamovic A."/>
            <person name="Ireland A."/>
            <person name="Larimer J."/>
            <person name="McCowan C."/>
            <person name="Murphy C."/>
            <person name="Pearson M."/>
            <person name="Poon T.W."/>
            <person name="Priest M."/>
            <person name="Roberts A."/>
            <person name="Saif S."/>
            <person name="Shea T."/>
            <person name="Sykes S."/>
            <person name="Wortman J."/>
            <person name="Nusbaum C."/>
            <person name="Birren B."/>
        </authorList>
    </citation>
    <scope>NUCLEOTIDE SEQUENCE [LARGE SCALE GENOMIC DNA]</scope>
    <source>
        <strain evidence="1 2">CIP 110357</strain>
    </source>
</reference>
<proteinExistence type="predicted"/>
<evidence type="ECO:0000313" key="2">
    <source>
        <dbReference type="Proteomes" id="UP000018418"/>
    </source>
</evidence>
<dbReference type="Proteomes" id="UP000018418">
    <property type="component" value="Unassembled WGS sequence"/>
</dbReference>
<comment type="caution">
    <text evidence="1">The sequence shown here is derived from an EMBL/GenBank/DDBJ whole genome shotgun (WGS) entry which is preliminary data.</text>
</comment>
<sequence>MSIDASIPLMAQGIDGIKMLQDGSKLADQFIQNKADGELSRIYKESNGDLNKMLQIGQQSPMARWIMPQLQAQQAAQQQQMLNQQKTQSEIYKNMGSGGKDFADAGNTTQKTANSRLTDAKQAIFAGAQNGNPQFIRMGLDAAKAAGAIDDQTHAQFTQQLDSLGGDPAKISEWAKNAILAGSQNPASFLFQTADNAANNAQSDINNQRTTNASIYSTDKNAQTQQQKMSQDQQQFNAQMRFKQQQQYFEQNKPTAYGVDAQGRKYAVVNGKGVYIKDQNGNYITEQPKGKDATTQAEEKTRMARIDTLLPEIEKILPNATHSYLGKGLDLAGNVFGKSTQGQQASAQLKTLSGQLVSLMPKMSGPQSDKDVAMYKEMAGNLADDTLPIQTRMAALQSIRNLNNKYKAMAANQNQPQPQPQSQANTAKLNNILFGR</sequence>
<dbReference type="HOGENOM" id="CLU_627939_0_0_6"/>
<dbReference type="AlphaFoldDB" id="V2UQP5"/>